<evidence type="ECO:0000313" key="6">
    <source>
        <dbReference type="EMBL" id="KAL2641706.1"/>
    </source>
</evidence>
<name>A0ABD1Z1P4_9MARC</name>
<evidence type="ECO:0000256" key="1">
    <source>
        <dbReference type="ARBA" id="ARBA00023015"/>
    </source>
</evidence>
<keyword evidence="2" id="KW-0238">DNA-binding</keyword>
<protein>
    <recommendedName>
        <fullName evidence="5">BHLH domain-containing protein</fullName>
    </recommendedName>
</protein>
<dbReference type="InterPro" id="IPR044283">
    <property type="entry name" value="FAMA/SPEECHLESS/MUTE-like"/>
</dbReference>
<dbReference type="GO" id="GO:0003677">
    <property type="term" value="F:DNA binding"/>
    <property type="evidence" value="ECO:0007669"/>
    <property type="project" value="UniProtKB-KW"/>
</dbReference>
<feature type="domain" description="BHLH" evidence="5">
    <location>
        <begin position="155"/>
        <end position="206"/>
    </location>
</feature>
<dbReference type="InterPro" id="IPR011598">
    <property type="entry name" value="bHLH_dom"/>
</dbReference>
<dbReference type="Proteomes" id="UP001605036">
    <property type="component" value="Unassembled WGS sequence"/>
</dbReference>
<gene>
    <name evidence="6" type="ORF">R1flu_009293</name>
</gene>
<dbReference type="PANTHER" id="PTHR46684">
    <property type="entry name" value="TRANSCRIPTION FACTOR FAMA"/>
    <property type="match status" value="1"/>
</dbReference>
<dbReference type="EMBL" id="JBHFFA010000002">
    <property type="protein sequence ID" value="KAL2641706.1"/>
    <property type="molecule type" value="Genomic_DNA"/>
</dbReference>
<keyword evidence="1" id="KW-0805">Transcription regulation</keyword>
<keyword evidence="7" id="KW-1185">Reference proteome</keyword>
<dbReference type="SMART" id="SM00353">
    <property type="entry name" value="HLH"/>
    <property type="match status" value="1"/>
</dbReference>
<dbReference type="AlphaFoldDB" id="A0ABD1Z1P4"/>
<keyword evidence="3" id="KW-0804">Transcription</keyword>
<dbReference type="InterPro" id="IPR036638">
    <property type="entry name" value="HLH_DNA-bd_sf"/>
</dbReference>
<evidence type="ECO:0000313" key="7">
    <source>
        <dbReference type="Proteomes" id="UP001605036"/>
    </source>
</evidence>
<dbReference type="PROSITE" id="PS50888">
    <property type="entry name" value="BHLH"/>
    <property type="match status" value="1"/>
</dbReference>
<feature type="compositionally biased region" description="Basic and acidic residues" evidence="4">
    <location>
        <begin position="109"/>
        <end position="137"/>
    </location>
</feature>
<dbReference type="Gene3D" id="4.10.280.10">
    <property type="entry name" value="Helix-loop-helix DNA-binding domain"/>
    <property type="match status" value="1"/>
</dbReference>
<evidence type="ECO:0000259" key="5">
    <source>
        <dbReference type="PROSITE" id="PS50888"/>
    </source>
</evidence>
<reference evidence="6 7" key="1">
    <citation type="submission" date="2024-09" db="EMBL/GenBank/DDBJ databases">
        <title>Chromosome-scale assembly of Riccia fluitans.</title>
        <authorList>
            <person name="Paukszto L."/>
            <person name="Sawicki J."/>
            <person name="Karawczyk K."/>
            <person name="Piernik-Szablinska J."/>
            <person name="Szczecinska M."/>
            <person name="Mazdziarz M."/>
        </authorList>
    </citation>
    <scope>NUCLEOTIDE SEQUENCE [LARGE SCALE GENOMIC DNA]</scope>
    <source>
        <strain evidence="6">Rf_01</strain>
        <tissue evidence="6">Aerial parts of the thallus</tissue>
    </source>
</reference>
<feature type="region of interest" description="Disordered" evidence="4">
    <location>
        <begin position="109"/>
        <end position="147"/>
    </location>
</feature>
<accession>A0ABD1Z1P4</accession>
<dbReference type="SUPFAM" id="SSF47459">
    <property type="entry name" value="HLH, helix-loop-helix DNA-binding domain"/>
    <property type="match status" value="1"/>
</dbReference>
<dbReference type="PANTHER" id="PTHR46684:SF1">
    <property type="entry name" value="TRANSCRIPTION FACTOR MUTE"/>
    <property type="match status" value="1"/>
</dbReference>
<dbReference type="Pfam" id="PF00010">
    <property type="entry name" value="HLH"/>
    <property type="match status" value="1"/>
</dbReference>
<sequence>MASRQTHRKPCCGDKFAGFEPRVPGLEVSTFYPQRSEDPGTHGHDQTHSSYKSFFDFERWDSDQMKVSNPTQVVQNVDSSITEISALDQFLLLDPCRLQEILELDDHEENDRDLETATPAEAKDSDIGKHGDEEISTRNKKRKRTEAENAQALFKQRVRHVKIERNRRQVIKDHIAVLKRMLPSHMLIKDDQASVLGAVVEFICELQVLEKRLEDSRAQKLSNESLTPGFSYPLDPPWRAAASKPEFQQVVGDDARVSDLKDAYQVQTAWGTVVVAELDTFVDVVILDALCRPMQITQILLALESLNLDVMQMSQTKEKNHDQTSCLFIRTKLGFDYKFTTAELAIALHQSLSMG</sequence>
<proteinExistence type="predicted"/>
<evidence type="ECO:0000256" key="2">
    <source>
        <dbReference type="ARBA" id="ARBA00023125"/>
    </source>
</evidence>
<comment type="caution">
    <text evidence="6">The sequence shown here is derived from an EMBL/GenBank/DDBJ whole genome shotgun (WGS) entry which is preliminary data.</text>
</comment>
<organism evidence="6 7">
    <name type="scientific">Riccia fluitans</name>
    <dbReference type="NCBI Taxonomy" id="41844"/>
    <lineage>
        <taxon>Eukaryota</taxon>
        <taxon>Viridiplantae</taxon>
        <taxon>Streptophyta</taxon>
        <taxon>Embryophyta</taxon>
        <taxon>Marchantiophyta</taxon>
        <taxon>Marchantiopsida</taxon>
        <taxon>Marchantiidae</taxon>
        <taxon>Marchantiales</taxon>
        <taxon>Ricciaceae</taxon>
        <taxon>Riccia</taxon>
    </lineage>
</organism>
<evidence type="ECO:0000256" key="4">
    <source>
        <dbReference type="SAM" id="MobiDB-lite"/>
    </source>
</evidence>
<evidence type="ECO:0000256" key="3">
    <source>
        <dbReference type="ARBA" id="ARBA00023163"/>
    </source>
</evidence>